<feature type="compositionally biased region" description="Low complexity" evidence="1">
    <location>
        <begin position="178"/>
        <end position="200"/>
    </location>
</feature>
<sequence>MDTLPVPHCQADAPLAGTCLAMRPDGTISAFSCLFSYRVDRKEIHLLPYPLDDLQHKVKPSDLHAFSFSHEFEIPRCLHGDECTVAVESGSTLLRCARNNLSRCNYSVDLKTLVQNPNLSCAKYPTRSTINPAALCESGTEDSTSLRSEEAMSTDSDGSLGSFIVTDTDGDLSSYVPTTGNSSRGSNENTNTTSSNSSNSPEEMDIISFAPLASIVPLASGLSDSSLEPDRNLINPRTLASTLSSKYNKNDPVKALLESVALAFEGKKESTDIGTASASKRNLIESPISKRIHDLQTKDKASSSPCSPQRLIPNHAFRGIARSKLVSMYTAHNDGK</sequence>
<gene>
    <name evidence="2" type="ORF">FA15DRAFT_660096</name>
</gene>
<protein>
    <submittedName>
        <fullName evidence="2">Uncharacterized protein</fullName>
    </submittedName>
</protein>
<evidence type="ECO:0000256" key="1">
    <source>
        <dbReference type="SAM" id="MobiDB-lite"/>
    </source>
</evidence>
<feature type="compositionally biased region" description="Polar residues" evidence="1">
    <location>
        <begin position="141"/>
        <end position="159"/>
    </location>
</feature>
<name>A0A5C3KGB6_COPMA</name>
<feature type="region of interest" description="Disordered" evidence="1">
    <location>
        <begin position="135"/>
        <end position="202"/>
    </location>
</feature>
<dbReference type="EMBL" id="ML210354">
    <property type="protein sequence ID" value="TFK19206.1"/>
    <property type="molecule type" value="Genomic_DNA"/>
</dbReference>
<reference evidence="2 3" key="1">
    <citation type="journal article" date="2019" name="Nat. Ecol. Evol.">
        <title>Megaphylogeny resolves global patterns of mushroom evolution.</title>
        <authorList>
            <person name="Varga T."/>
            <person name="Krizsan K."/>
            <person name="Foldi C."/>
            <person name="Dima B."/>
            <person name="Sanchez-Garcia M."/>
            <person name="Sanchez-Ramirez S."/>
            <person name="Szollosi G.J."/>
            <person name="Szarkandi J.G."/>
            <person name="Papp V."/>
            <person name="Albert L."/>
            <person name="Andreopoulos W."/>
            <person name="Angelini C."/>
            <person name="Antonin V."/>
            <person name="Barry K.W."/>
            <person name="Bougher N.L."/>
            <person name="Buchanan P."/>
            <person name="Buyck B."/>
            <person name="Bense V."/>
            <person name="Catcheside P."/>
            <person name="Chovatia M."/>
            <person name="Cooper J."/>
            <person name="Damon W."/>
            <person name="Desjardin D."/>
            <person name="Finy P."/>
            <person name="Geml J."/>
            <person name="Haridas S."/>
            <person name="Hughes K."/>
            <person name="Justo A."/>
            <person name="Karasinski D."/>
            <person name="Kautmanova I."/>
            <person name="Kiss B."/>
            <person name="Kocsube S."/>
            <person name="Kotiranta H."/>
            <person name="LaButti K.M."/>
            <person name="Lechner B.E."/>
            <person name="Liimatainen K."/>
            <person name="Lipzen A."/>
            <person name="Lukacs Z."/>
            <person name="Mihaltcheva S."/>
            <person name="Morgado L.N."/>
            <person name="Niskanen T."/>
            <person name="Noordeloos M.E."/>
            <person name="Ohm R.A."/>
            <person name="Ortiz-Santana B."/>
            <person name="Ovrebo C."/>
            <person name="Racz N."/>
            <person name="Riley R."/>
            <person name="Savchenko A."/>
            <person name="Shiryaev A."/>
            <person name="Soop K."/>
            <person name="Spirin V."/>
            <person name="Szebenyi C."/>
            <person name="Tomsovsky M."/>
            <person name="Tulloss R.E."/>
            <person name="Uehling J."/>
            <person name="Grigoriev I.V."/>
            <person name="Vagvolgyi C."/>
            <person name="Papp T."/>
            <person name="Martin F.M."/>
            <person name="Miettinen O."/>
            <person name="Hibbett D.S."/>
            <person name="Nagy L.G."/>
        </authorList>
    </citation>
    <scope>NUCLEOTIDE SEQUENCE [LARGE SCALE GENOMIC DNA]</scope>
    <source>
        <strain evidence="2 3">CBS 121175</strain>
    </source>
</reference>
<dbReference type="AlphaFoldDB" id="A0A5C3KGB6"/>
<evidence type="ECO:0000313" key="3">
    <source>
        <dbReference type="Proteomes" id="UP000307440"/>
    </source>
</evidence>
<keyword evidence="3" id="KW-1185">Reference proteome</keyword>
<organism evidence="2 3">
    <name type="scientific">Coprinopsis marcescibilis</name>
    <name type="common">Agaric fungus</name>
    <name type="synonym">Psathyrella marcescibilis</name>
    <dbReference type="NCBI Taxonomy" id="230819"/>
    <lineage>
        <taxon>Eukaryota</taxon>
        <taxon>Fungi</taxon>
        <taxon>Dikarya</taxon>
        <taxon>Basidiomycota</taxon>
        <taxon>Agaricomycotina</taxon>
        <taxon>Agaricomycetes</taxon>
        <taxon>Agaricomycetidae</taxon>
        <taxon>Agaricales</taxon>
        <taxon>Agaricineae</taxon>
        <taxon>Psathyrellaceae</taxon>
        <taxon>Coprinopsis</taxon>
    </lineage>
</organism>
<dbReference type="Proteomes" id="UP000307440">
    <property type="component" value="Unassembled WGS sequence"/>
</dbReference>
<accession>A0A5C3KGB6</accession>
<evidence type="ECO:0000313" key="2">
    <source>
        <dbReference type="EMBL" id="TFK19206.1"/>
    </source>
</evidence>
<proteinExistence type="predicted"/>